<keyword evidence="2" id="KW-1185">Reference proteome</keyword>
<evidence type="ECO:0000313" key="1">
    <source>
        <dbReference type="EMBL" id="OFJ55184.1"/>
    </source>
</evidence>
<dbReference type="Proteomes" id="UP000178953">
    <property type="component" value="Unassembled WGS sequence"/>
</dbReference>
<name>A0A1E8QAZ0_9MYCO</name>
<sequence length="63" mass="7321">MTAADMLIEDGDGWLAAYDLFVDGDRDRWLTAANYREAHRLAREKAFWKFSGSVERRSQANRL</sequence>
<proteinExistence type="predicted"/>
<evidence type="ECO:0000313" key="2">
    <source>
        <dbReference type="Proteomes" id="UP000178953"/>
    </source>
</evidence>
<accession>A0A1E8QAZ0</accession>
<dbReference type="RefSeq" id="WP_070351659.1">
    <property type="nucleotide sequence ID" value="NZ_CP043474.1"/>
</dbReference>
<comment type="caution">
    <text evidence="1">The sequence shown here is derived from an EMBL/GenBank/DDBJ whole genome shotgun (WGS) entry which is preliminary data.</text>
</comment>
<protein>
    <submittedName>
        <fullName evidence="1">Uncharacterized protein</fullName>
    </submittedName>
</protein>
<dbReference type="OrthoDB" id="9975168at2"/>
<reference evidence="1 2" key="1">
    <citation type="submission" date="2016-09" db="EMBL/GenBank/DDBJ databases">
        <title>genome sequence of Mycobacterium sp. 739 SCH.</title>
        <authorList>
            <person name="Greninger A.L."/>
            <person name="Qin X."/>
            <person name="Jerome K."/>
            <person name="Vora S."/>
            <person name="Quinn K."/>
        </authorList>
    </citation>
    <scope>NUCLEOTIDE SEQUENCE [LARGE SCALE GENOMIC DNA]</scope>
    <source>
        <strain evidence="1 2">SCH</strain>
    </source>
</reference>
<organism evidence="1 2">
    <name type="scientific">Mycolicibacterium grossiae</name>
    <dbReference type="NCBI Taxonomy" id="1552759"/>
    <lineage>
        <taxon>Bacteria</taxon>
        <taxon>Bacillati</taxon>
        <taxon>Actinomycetota</taxon>
        <taxon>Actinomycetes</taxon>
        <taxon>Mycobacteriales</taxon>
        <taxon>Mycobacteriaceae</taxon>
        <taxon>Mycolicibacterium</taxon>
    </lineage>
</organism>
<gene>
    <name evidence="1" type="ORF">BEL07_03145</name>
</gene>
<dbReference type="EMBL" id="MCHX01000005">
    <property type="protein sequence ID" value="OFJ55184.1"/>
    <property type="molecule type" value="Genomic_DNA"/>
</dbReference>
<dbReference type="AlphaFoldDB" id="A0A1E8QAZ0"/>